<dbReference type="SMART" id="SM00612">
    <property type="entry name" value="Kelch"/>
    <property type="match status" value="6"/>
</dbReference>
<dbReference type="EMBL" id="BAABAS010000012">
    <property type="protein sequence ID" value="GAA4235099.1"/>
    <property type="molecule type" value="Genomic_DNA"/>
</dbReference>
<name>A0ABP8C7K5_9ACTN</name>
<accession>A0ABP8C7K5</accession>
<dbReference type="PANTHER" id="PTHR45632">
    <property type="entry name" value="LD33804P"/>
    <property type="match status" value="1"/>
</dbReference>
<dbReference type="InterPro" id="IPR011043">
    <property type="entry name" value="Gal_Oxase/kelch_b-propeller"/>
</dbReference>
<dbReference type="RefSeq" id="WP_344899083.1">
    <property type="nucleotide sequence ID" value="NZ_BAABAS010000012.1"/>
</dbReference>
<evidence type="ECO:0000313" key="2">
    <source>
        <dbReference type="EMBL" id="GAA4235099.1"/>
    </source>
</evidence>
<dbReference type="InterPro" id="IPR006652">
    <property type="entry name" value="Kelch_1"/>
</dbReference>
<dbReference type="PANTHER" id="PTHR45632:SF17">
    <property type="entry name" value="KELCH-LIKE PROTEIN 31"/>
    <property type="match status" value="1"/>
</dbReference>
<dbReference type="InterPro" id="IPR015915">
    <property type="entry name" value="Kelch-typ_b-propeller"/>
</dbReference>
<dbReference type="SUPFAM" id="SSF50965">
    <property type="entry name" value="Galactose oxidase, central domain"/>
    <property type="match status" value="1"/>
</dbReference>
<dbReference type="Gene3D" id="2.120.10.80">
    <property type="entry name" value="Kelch-type beta propeller"/>
    <property type="match status" value="1"/>
</dbReference>
<dbReference type="Gene3D" id="2.130.10.80">
    <property type="entry name" value="Galactose oxidase/kelch, beta-propeller"/>
    <property type="match status" value="4"/>
</dbReference>
<reference evidence="3" key="1">
    <citation type="journal article" date="2019" name="Int. J. Syst. Evol. Microbiol.">
        <title>The Global Catalogue of Microorganisms (GCM) 10K type strain sequencing project: providing services to taxonomists for standard genome sequencing and annotation.</title>
        <authorList>
            <consortium name="The Broad Institute Genomics Platform"/>
            <consortium name="The Broad Institute Genome Sequencing Center for Infectious Disease"/>
            <person name="Wu L."/>
            <person name="Ma J."/>
        </authorList>
    </citation>
    <scope>NUCLEOTIDE SEQUENCE [LARGE SCALE GENOMIC DNA]</scope>
    <source>
        <strain evidence="3">JCM 17440</strain>
    </source>
</reference>
<feature type="region of interest" description="Disordered" evidence="1">
    <location>
        <begin position="1"/>
        <end position="31"/>
    </location>
</feature>
<protein>
    <submittedName>
        <fullName evidence="2">Uncharacterized protein</fullName>
    </submittedName>
</protein>
<proteinExistence type="predicted"/>
<comment type="caution">
    <text evidence="2">The sequence shown here is derived from an EMBL/GenBank/DDBJ whole genome shotgun (WGS) entry which is preliminary data.</text>
</comment>
<evidence type="ECO:0000313" key="3">
    <source>
        <dbReference type="Proteomes" id="UP001501710"/>
    </source>
</evidence>
<evidence type="ECO:0000256" key="1">
    <source>
        <dbReference type="SAM" id="MobiDB-lite"/>
    </source>
</evidence>
<dbReference type="Proteomes" id="UP001501710">
    <property type="component" value="Unassembled WGS sequence"/>
</dbReference>
<dbReference type="Pfam" id="PF01344">
    <property type="entry name" value="Kelch_1"/>
    <property type="match status" value="2"/>
</dbReference>
<keyword evidence="3" id="KW-1185">Reference proteome</keyword>
<sequence length="396" mass="42143">MTRSTELLTGGGPSARALAAGRWTPTGDLPSARQWGSAEESAVLLNDGSVLAAGGAVVRGTGTDEALLFDPVAGQWSQTGKLINARMSHTLTKLDDGRVLAVGGVPNTDRAPFTFLRTAEIYHPGERTWTPAAELRTPRALHSATLLTNGKVLVTGGTGYQRPGVPRPFRSVELYDPDADTWTTVASMTDPRLSHAAIRLPDARVLVAGGETAIDRYKGIGQSFCELYDPVADTWTPTGSMHVPRRNHQAVLLPDGSVFVAGGNGPGIITERRIAPYSQWRTERYDPATGFWSRGRNMPTGRTFHRMVTLPTGKVLVVGGTDSATYDTGYANAAIYDPLSQTWTPTPSMTTGRFYCSATTLSDGRVLAAGGTVRAGAANPTPGQDLLTATTEIFTL</sequence>
<gene>
    <name evidence="2" type="ORF">GCM10022254_41600</name>
</gene>
<dbReference type="InterPro" id="IPR037293">
    <property type="entry name" value="Gal_Oxidase_central_sf"/>
</dbReference>
<organism evidence="2 3">
    <name type="scientific">Actinomadura meridiana</name>
    <dbReference type="NCBI Taxonomy" id="559626"/>
    <lineage>
        <taxon>Bacteria</taxon>
        <taxon>Bacillati</taxon>
        <taxon>Actinomycetota</taxon>
        <taxon>Actinomycetes</taxon>
        <taxon>Streptosporangiales</taxon>
        <taxon>Thermomonosporaceae</taxon>
        <taxon>Actinomadura</taxon>
    </lineage>
</organism>